<protein>
    <submittedName>
        <fullName evidence="2">Uncharacterized protein</fullName>
    </submittedName>
</protein>
<proteinExistence type="predicted"/>
<dbReference type="AlphaFoldDB" id="A0A397VSN8"/>
<gene>
    <name evidence="2" type="ORF">C2G38_2167175</name>
</gene>
<sequence>MVSQSSHNFHPETVQYGLGANAHNGVPPKRLGNVAIRPSRPAPITPPSILPILPTDSSSPPLDHSFPTREDLEIVSPENEDGSFFPKSDVKWYKSDDYEQPSFDY</sequence>
<evidence type="ECO:0000313" key="2">
    <source>
        <dbReference type="EMBL" id="RIB24958.1"/>
    </source>
</evidence>
<feature type="compositionally biased region" description="Pro residues" evidence="1">
    <location>
        <begin position="40"/>
        <end position="49"/>
    </location>
</feature>
<feature type="region of interest" description="Disordered" evidence="1">
    <location>
        <begin position="18"/>
        <end position="67"/>
    </location>
</feature>
<dbReference type="Proteomes" id="UP000266673">
    <property type="component" value="Unassembled WGS sequence"/>
</dbReference>
<dbReference type="OrthoDB" id="10600045at2759"/>
<accession>A0A397VSN8</accession>
<feature type="compositionally biased region" description="Low complexity" evidence="1">
    <location>
        <begin position="50"/>
        <end position="63"/>
    </location>
</feature>
<evidence type="ECO:0000256" key="1">
    <source>
        <dbReference type="SAM" id="MobiDB-lite"/>
    </source>
</evidence>
<comment type="caution">
    <text evidence="2">The sequence shown here is derived from an EMBL/GenBank/DDBJ whole genome shotgun (WGS) entry which is preliminary data.</text>
</comment>
<reference evidence="2 3" key="1">
    <citation type="submission" date="2018-06" db="EMBL/GenBank/DDBJ databases">
        <title>Comparative genomics reveals the genomic features of Rhizophagus irregularis, R. cerebriforme, R. diaphanum and Gigaspora rosea, and their symbiotic lifestyle signature.</title>
        <authorList>
            <person name="Morin E."/>
            <person name="San Clemente H."/>
            <person name="Chen E.C.H."/>
            <person name="De La Providencia I."/>
            <person name="Hainaut M."/>
            <person name="Kuo A."/>
            <person name="Kohler A."/>
            <person name="Murat C."/>
            <person name="Tang N."/>
            <person name="Roy S."/>
            <person name="Loubradou J."/>
            <person name="Henrissat B."/>
            <person name="Grigoriev I.V."/>
            <person name="Corradi N."/>
            <person name="Roux C."/>
            <person name="Martin F.M."/>
        </authorList>
    </citation>
    <scope>NUCLEOTIDE SEQUENCE [LARGE SCALE GENOMIC DNA]</scope>
    <source>
        <strain evidence="2 3">DAOM 194757</strain>
    </source>
</reference>
<dbReference type="STRING" id="44941.A0A397VSN8"/>
<organism evidence="2 3">
    <name type="scientific">Gigaspora rosea</name>
    <dbReference type="NCBI Taxonomy" id="44941"/>
    <lineage>
        <taxon>Eukaryota</taxon>
        <taxon>Fungi</taxon>
        <taxon>Fungi incertae sedis</taxon>
        <taxon>Mucoromycota</taxon>
        <taxon>Glomeromycotina</taxon>
        <taxon>Glomeromycetes</taxon>
        <taxon>Diversisporales</taxon>
        <taxon>Gigasporaceae</taxon>
        <taxon>Gigaspora</taxon>
    </lineage>
</organism>
<keyword evidence="3" id="KW-1185">Reference proteome</keyword>
<evidence type="ECO:0000313" key="3">
    <source>
        <dbReference type="Proteomes" id="UP000266673"/>
    </source>
</evidence>
<dbReference type="EMBL" id="QKWP01000194">
    <property type="protein sequence ID" value="RIB24958.1"/>
    <property type="molecule type" value="Genomic_DNA"/>
</dbReference>
<name>A0A397VSN8_9GLOM</name>